<dbReference type="EMBL" id="AE004437">
    <property type="protein sequence ID" value="AAG19156.1"/>
    <property type="molecule type" value="Genomic_DNA"/>
</dbReference>
<dbReference type="InParanoid" id="Q9HRK2"/>
<keyword evidence="1" id="KW-0472">Membrane</keyword>
<evidence type="ECO:0000313" key="3">
    <source>
        <dbReference type="Proteomes" id="UP000000554"/>
    </source>
</evidence>
<organism evidence="2 3">
    <name type="scientific">Halobacterium salinarum (strain ATCC 700922 / JCM 11081 / NRC-1)</name>
    <name type="common">Halobacterium halobium</name>
    <dbReference type="NCBI Taxonomy" id="64091"/>
    <lineage>
        <taxon>Archaea</taxon>
        <taxon>Methanobacteriati</taxon>
        <taxon>Methanobacteriota</taxon>
        <taxon>Stenosarchaea group</taxon>
        <taxon>Halobacteria</taxon>
        <taxon>Halobacteriales</taxon>
        <taxon>Halobacteriaceae</taxon>
        <taxon>Halobacterium</taxon>
        <taxon>Halobacterium salinarum NRC-34001</taxon>
    </lineage>
</organism>
<keyword evidence="1" id="KW-0812">Transmembrane</keyword>
<keyword evidence="3" id="KW-1185">Reference proteome</keyword>
<feature type="transmembrane region" description="Helical" evidence="1">
    <location>
        <begin position="78"/>
        <end position="97"/>
    </location>
</feature>
<dbReference type="STRING" id="64091.VNG_0660H"/>
<dbReference type="InterPro" id="IPR055963">
    <property type="entry name" value="DUF7541"/>
</dbReference>
<name>Q9HRK2_HALSA</name>
<dbReference type="HOGENOM" id="CLU_155016_0_0_2"/>
<feature type="transmembrane region" description="Helical" evidence="1">
    <location>
        <begin position="46"/>
        <end position="66"/>
    </location>
</feature>
<gene>
    <name evidence="2" type="ordered locus">VNG_0660H</name>
</gene>
<proteinExistence type="predicted"/>
<dbReference type="Pfam" id="PF24396">
    <property type="entry name" value="DUF7541"/>
    <property type="match status" value="1"/>
</dbReference>
<evidence type="ECO:0000256" key="1">
    <source>
        <dbReference type="SAM" id="Phobius"/>
    </source>
</evidence>
<evidence type="ECO:0008006" key="4">
    <source>
        <dbReference type="Google" id="ProtNLM"/>
    </source>
</evidence>
<dbReference type="AlphaFoldDB" id="Q9HRK2"/>
<keyword evidence="1" id="KW-1133">Transmembrane helix</keyword>
<feature type="transmembrane region" description="Helical" evidence="1">
    <location>
        <begin position="103"/>
        <end position="123"/>
    </location>
</feature>
<sequence>MLSPQGVCMAERTEPGLSDQYTRASPWPIPLVIGIVVTEVGLVFEGLTPVAVSGMLLFAACVVGITRESAFADTLWRPGVAVGVLFAVLGAVIYTGTTATTRGIAMLGTSVLVWAASAVAFLYETQRL</sequence>
<dbReference type="KEGG" id="hal:VNG_0660H"/>
<accession>Q9HRK2</accession>
<protein>
    <recommendedName>
        <fullName evidence="4">Cox cluster protein</fullName>
    </recommendedName>
</protein>
<dbReference type="PIR" id="H84223">
    <property type="entry name" value="H84223"/>
</dbReference>
<reference evidence="2 3" key="1">
    <citation type="journal article" date="2000" name="Proc. Natl. Acad. Sci. U.S.A.">
        <title>Genome sequence of Halobacterium species NRC-1.</title>
        <authorList>
            <person name="Ng W.V."/>
            <person name="Kennedy S.P."/>
            <person name="Mahairas G.G."/>
            <person name="Berquist B."/>
            <person name="Pan M."/>
            <person name="Shukla H.D."/>
            <person name="Lasky S.R."/>
            <person name="Baliga N.S."/>
            <person name="Thorsson V."/>
            <person name="Sbrogna J."/>
            <person name="Swartzell S."/>
            <person name="Weir D."/>
            <person name="Hall J."/>
            <person name="Dahl T.A."/>
            <person name="Welti R."/>
            <person name="Goo Y.A."/>
            <person name="Leithauser B."/>
            <person name="Keller K."/>
            <person name="Cruz R."/>
            <person name="Danson M.J."/>
            <person name="Hough D.W."/>
            <person name="Maddocks D.G."/>
            <person name="Jablonski P.E."/>
            <person name="Krebs M.P."/>
            <person name="Angevine C.M."/>
            <person name="Dale H."/>
            <person name="Isenbarger T.A."/>
            <person name="Peck R.F."/>
            <person name="Pohlschroder M."/>
            <person name="Spudich J.L."/>
            <person name="Jung K.W."/>
            <person name="Alam M."/>
            <person name="Freitas T."/>
            <person name="Hou S."/>
            <person name="Daniels C.J."/>
            <person name="Dennis P.P."/>
            <person name="Omer A.D."/>
            <person name="Ebhardt H."/>
            <person name="Lowe T.M."/>
            <person name="Liang P."/>
            <person name="Riley M."/>
            <person name="Hood L."/>
            <person name="DasSarma S."/>
        </authorList>
    </citation>
    <scope>NUCLEOTIDE SEQUENCE [LARGE SCALE GENOMIC DNA]</scope>
    <source>
        <strain evidence="3">ATCC 700922 / JCM 11081 / NRC-1</strain>
    </source>
</reference>
<dbReference type="PaxDb" id="64091-VNG_0660H"/>
<dbReference type="PATRIC" id="fig|64091.14.peg.504"/>
<dbReference type="Proteomes" id="UP000000554">
    <property type="component" value="Chromosome"/>
</dbReference>
<evidence type="ECO:0000313" key="2">
    <source>
        <dbReference type="EMBL" id="AAG19156.1"/>
    </source>
</evidence>